<dbReference type="PIRSF" id="PIRSF004690">
    <property type="entry name" value="DmsD"/>
    <property type="match status" value="1"/>
</dbReference>
<reference evidence="3 4" key="1">
    <citation type="journal article" date="2010" name="Vet. Microbiol.">
        <title>Production of haemolysins by strains of the Actinobacillus minor/porcitonsillarum complex.</title>
        <authorList>
            <person name="Arya G."/>
            <person name="Niven D.F."/>
        </authorList>
    </citation>
    <scope>NUCLEOTIDE SEQUENCE [LARGE SCALE GENOMIC DNA]</scope>
    <source>
        <strain evidence="4">strain 202</strain>
    </source>
</reference>
<dbReference type="InterPro" id="IPR036411">
    <property type="entry name" value="TorD-like_sf"/>
</dbReference>
<dbReference type="PANTHER" id="PTHR34227:SF13">
    <property type="entry name" value="TAT PROOFREADING CHAPERONE DMSD-RELATED"/>
    <property type="match status" value="1"/>
</dbReference>
<organism evidence="3 4">
    <name type="scientific">Actinobacillus minor 202</name>
    <dbReference type="NCBI Taxonomy" id="591023"/>
    <lineage>
        <taxon>Bacteria</taxon>
        <taxon>Pseudomonadati</taxon>
        <taxon>Pseudomonadota</taxon>
        <taxon>Gammaproteobacteria</taxon>
        <taxon>Pasteurellales</taxon>
        <taxon>Pasteurellaceae</taxon>
        <taxon>Actinobacillus</taxon>
    </lineage>
</organism>
<dbReference type="RefSeq" id="WP_005818654.1">
    <property type="nucleotide sequence ID" value="NZ_ACFT01000021.1"/>
</dbReference>
<evidence type="ECO:0000313" key="3">
    <source>
        <dbReference type="EMBL" id="EEF15683.1"/>
    </source>
</evidence>
<name>A0ABM9XHR1_9PAST</name>
<dbReference type="HAMAP" id="MF_00940">
    <property type="entry name" value="DmsD_chaperone"/>
    <property type="match status" value="1"/>
</dbReference>
<keyword evidence="1 2" id="KW-0143">Chaperone</keyword>
<comment type="similarity">
    <text evidence="2">Belongs to the TorD/DmsD family. DmsD subfamily.</text>
</comment>
<dbReference type="Pfam" id="PF02613">
    <property type="entry name" value="Nitrate_red_del"/>
    <property type="match status" value="1"/>
</dbReference>
<evidence type="ECO:0000256" key="2">
    <source>
        <dbReference type="HAMAP-Rule" id="MF_00940"/>
    </source>
</evidence>
<keyword evidence="4" id="KW-1185">Reference proteome</keyword>
<dbReference type="InterPro" id="IPR028611">
    <property type="entry name" value="DmsD_chaperone"/>
</dbReference>
<dbReference type="InterPro" id="IPR050289">
    <property type="entry name" value="TorD/DmsD_chaperones"/>
</dbReference>
<dbReference type="NCBIfam" id="NF008632">
    <property type="entry name" value="PRK11621.1"/>
    <property type="match status" value="1"/>
</dbReference>
<proteinExistence type="inferred from homology"/>
<accession>A0ABM9XHR1</accession>
<dbReference type="Proteomes" id="UP000003394">
    <property type="component" value="Unassembled WGS sequence"/>
</dbReference>
<dbReference type="SUPFAM" id="SSF89155">
    <property type="entry name" value="TorD-like"/>
    <property type="match status" value="1"/>
</dbReference>
<comment type="caution">
    <text evidence="3">The sequence shown here is derived from an EMBL/GenBank/DDBJ whole genome shotgun (WGS) entry which is preliminary data.</text>
</comment>
<dbReference type="InterPro" id="IPR020945">
    <property type="entry name" value="DMSO/NO3_reduct_chaperone"/>
</dbReference>
<comment type="function">
    <text evidence="2">Required for biogenesis/assembly of DMSO reductase, but not for the interaction of the DmsA signal peptide with the Tat system. May be part of a chaperone cascade complex that facilitates a folding-maturation pathway for the substrate protein.</text>
</comment>
<sequence length="201" mass="23317">MDQTLLQEISTFGRLLGAAFYYDPQAQAVKPILNFFRQPNWVEEWHDLTQTDEIQALIAKGLQQDLDEAYQYLFIGPNSLPAPAWGSVYLDPEAVIFGNSLVELRTFLKTHQIAFSSKENEPEDHFGLMLMLAAYLAENKPELLKEFFAQHLFTWSDRYLQLLTEQADYPFYQGLSLIAQQTLQRWKTELALTVPKVQLYF</sequence>
<evidence type="ECO:0000256" key="1">
    <source>
        <dbReference type="ARBA" id="ARBA00023186"/>
    </source>
</evidence>
<dbReference type="InterPro" id="IPR026269">
    <property type="entry name" value="DmsD-type"/>
</dbReference>
<dbReference type="PANTHER" id="PTHR34227">
    <property type="entry name" value="CHAPERONE PROTEIN YCDY"/>
    <property type="match status" value="1"/>
</dbReference>
<evidence type="ECO:0000313" key="4">
    <source>
        <dbReference type="Proteomes" id="UP000003394"/>
    </source>
</evidence>
<protein>
    <recommendedName>
        <fullName evidence="2">Probable Tat proofreading chaperone DmsD</fullName>
    </recommendedName>
    <alternativeName>
        <fullName evidence="2">DMSO reductase maturation protein</fullName>
    </alternativeName>
    <alternativeName>
        <fullName evidence="2">Twin-arginine leader-binding protein DmsD</fullName>
    </alternativeName>
</protein>
<dbReference type="EMBL" id="ACFT01000021">
    <property type="protein sequence ID" value="EEF15683.1"/>
    <property type="molecule type" value="Genomic_DNA"/>
</dbReference>
<dbReference type="Gene3D" id="1.10.3480.10">
    <property type="entry name" value="TorD-like"/>
    <property type="match status" value="1"/>
</dbReference>
<gene>
    <name evidence="2" type="primary">dmsD</name>
    <name evidence="3" type="ORF">AM202_0593</name>
</gene>